<keyword evidence="1" id="KW-1133">Transmembrane helix</keyword>
<reference evidence="2 3" key="1">
    <citation type="submission" date="2023-02" db="EMBL/GenBank/DDBJ databases">
        <title>Genome sequence of Lentisphaera profundi SAORIC-696.</title>
        <authorList>
            <person name="Kim e."/>
            <person name="Cho J.-C."/>
            <person name="Choi A."/>
            <person name="Kang I."/>
        </authorList>
    </citation>
    <scope>NUCLEOTIDE SEQUENCE [LARGE SCALE GENOMIC DNA]</scope>
    <source>
        <strain evidence="2 3">SAORIC-696</strain>
    </source>
</reference>
<name>A0ABY7VPW7_9BACT</name>
<dbReference type="Proteomes" id="UP001214250">
    <property type="component" value="Chromosome 1"/>
</dbReference>
<sequence length="483" mass="55161">MIHKEYYILQKLQIVILISVLMSLSITASPVPDLKTWHLDEGQDKHRFIIEAKGEFRLGFVRSMNYGLSEWYDLKFDPEAKSNLTRRDLGESANGFQGALFNQVINPYDVIAHIGLAGTRFKDEPRSFTVIENTPRRVIVEASYFPMLSAIVTKDFKLTTRYVIYPTGRIYIHNTMTFLKDYTLTTWRHATVSLGDPQHYAYGTKEEGLVEVIADNTLRNSKAKWIPGSLKNMLLLQPKWNTWLILDNTETELTLAKKIGGKDSLKSGSYQIGSHETVYGWLRGNNNTNPASWSKDESKYCFTYWDKTTPSPFSDYARASILLVPSPDNPIKGTSLLHSWLGFKRHYFGGDFKISRKKGEKIHQNYLIQIGEENSELLPDIRSKEVGDVYAESYLNPQAGLSFDRLDGAYLVDLNTDIEIPVLGHYPKPVLICRNSKNPPAIYKQGKLLISGTDYLLIQIEQSYLIQCLEDWNTGDIYKIQAK</sequence>
<keyword evidence="1" id="KW-0812">Transmembrane</keyword>
<feature type="transmembrane region" description="Helical" evidence="1">
    <location>
        <begin position="12"/>
        <end position="31"/>
    </location>
</feature>
<proteinExistence type="predicted"/>
<protein>
    <submittedName>
        <fullName evidence="2">Uncharacterized protein</fullName>
    </submittedName>
</protein>
<keyword evidence="3" id="KW-1185">Reference proteome</keyword>
<evidence type="ECO:0000313" key="2">
    <source>
        <dbReference type="EMBL" id="WDE95764.1"/>
    </source>
</evidence>
<gene>
    <name evidence="2" type="ORF">PQO03_08555</name>
</gene>
<accession>A0ABY7VPW7</accession>
<organism evidence="2 3">
    <name type="scientific">Lentisphaera profundi</name>
    <dbReference type="NCBI Taxonomy" id="1658616"/>
    <lineage>
        <taxon>Bacteria</taxon>
        <taxon>Pseudomonadati</taxon>
        <taxon>Lentisphaerota</taxon>
        <taxon>Lentisphaeria</taxon>
        <taxon>Lentisphaerales</taxon>
        <taxon>Lentisphaeraceae</taxon>
        <taxon>Lentisphaera</taxon>
    </lineage>
</organism>
<dbReference type="RefSeq" id="WP_274149526.1">
    <property type="nucleotide sequence ID" value="NZ_CP117811.1"/>
</dbReference>
<evidence type="ECO:0000256" key="1">
    <source>
        <dbReference type="SAM" id="Phobius"/>
    </source>
</evidence>
<keyword evidence="1" id="KW-0472">Membrane</keyword>
<evidence type="ECO:0000313" key="3">
    <source>
        <dbReference type="Proteomes" id="UP001214250"/>
    </source>
</evidence>
<dbReference type="EMBL" id="CP117811">
    <property type="protein sequence ID" value="WDE95764.1"/>
    <property type="molecule type" value="Genomic_DNA"/>
</dbReference>